<evidence type="ECO:0008006" key="3">
    <source>
        <dbReference type="Google" id="ProtNLM"/>
    </source>
</evidence>
<sequence>MSILYNPWELCDALQYKGGSQNFSAIHFEMMDELCSPQLEDYSYASKYMKVSRGHLKSTLLVLYILWRIYRNPNIRILYSTNTKDLSRMFIREVRQYLESVELQEAVWNVREHISGNLVPSLDAASRRKRNISREDTEAEDKKIIWSREAIQVLRPKKLKEPTLVAGSVLSTNTGEHYDLIINDDAVDFQNSDNEEKADKIKDWAMDAFSVLDPPSYDQVTPTFGEWVGNSMYVIGTPYYPWDYYSYIEANAQTLKFCTFEANVYLNGVDNVDGYTYPEKFNDAYIESLMGRMSRKKFFAQYLLKHISDEDVILDEGAVSWIAPPQICFTKDGYATINVGGGVQKRIRLHLVVDPASGKQVGRVDKTAIGVGGQDELLNMYVVYLQSKKTLTSETIDTIYKLATDYGITVVNILVRGVGELLPHAIQRERTTYGKVLVTKTVSETGNKKVRITNALQPLIKTNKLFVVSWVQINTPFVKELRQHPEGNEDNCLDVVSAIVQLSQPTRQKVNKRGEVRCTHLTINKKYGGSL</sequence>
<gene>
    <name evidence="1" type="ORF">AN484_07035</name>
</gene>
<organism evidence="1 2">
    <name type="scientific">Aphanizomenon flos-aquae WA102</name>
    <dbReference type="NCBI Taxonomy" id="1710896"/>
    <lineage>
        <taxon>Bacteria</taxon>
        <taxon>Bacillati</taxon>
        <taxon>Cyanobacteriota</taxon>
        <taxon>Cyanophyceae</taxon>
        <taxon>Nostocales</taxon>
        <taxon>Aphanizomenonaceae</taxon>
        <taxon>Aphanizomenon</taxon>
    </lineage>
</organism>
<proteinExistence type="predicted"/>
<accession>A0A1B7X4X9</accession>
<dbReference type="EMBL" id="LJOW01000022">
    <property type="protein sequence ID" value="OBQ44429.1"/>
    <property type="molecule type" value="Genomic_DNA"/>
</dbReference>
<dbReference type="Proteomes" id="UP000092093">
    <property type="component" value="Unassembled WGS sequence"/>
</dbReference>
<name>A0A1B7X4X9_APHFL</name>
<dbReference type="AlphaFoldDB" id="A0A1B7X4X9"/>
<reference evidence="1 2" key="1">
    <citation type="submission" date="2015-09" db="EMBL/GenBank/DDBJ databases">
        <title>Aphanizomenon flos-aquae WA102.</title>
        <authorList>
            <person name="Driscoll C."/>
        </authorList>
    </citation>
    <scope>NUCLEOTIDE SEQUENCE [LARGE SCALE GENOMIC DNA]</scope>
    <source>
        <strain evidence="1">WA102</strain>
    </source>
</reference>
<evidence type="ECO:0000313" key="1">
    <source>
        <dbReference type="EMBL" id="OBQ44429.1"/>
    </source>
</evidence>
<dbReference type="InterPro" id="IPR027417">
    <property type="entry name" value="P-loop_NTPase"/>
</dbReference>
<evidence type="ECO:0000313" key="2">
    <source>
        <dbReference type="Proteomes" id="UP000092093"/>
    </source>
</evidence>
<dbReference type="Gene3D" id="3.40.50.300">
    <property type="entry name" value="P-loop containing nucleotide triphosphate hydrolases"/>
    <property type="match status" value="1"/>
</dbReference>
<comment type="caution">
    <text evidence="1">The sequence shown here is derived from an EMBL/GenBank/DDBJ whole genome shotgun (WGS) entry which is preliminary data.</text>
</comment>
<protein>
    <recommendedName>
        <fullName evidence="3">Terminase large subunit gp17-like C-terminal domain-containing protein</fullName>
    </recommendedName>
</protein>